<evidence type="ECO:0000313" key="2">
    <source>
        <dbReference type="Proteomes" id="UP000054560"/>
    </source>
</evidence>
<sequence>MRSFGCVNLFKMGQTVVVQAWAHELRGNTYAFFNERQKTAKELTIVGPRAVILQIASQTGNIHEDPSISLSAYAASYNNSAMLDGDTAVQQVTPIVSGRKKTTSGWIQDEGFLFRARPHAIKKSDWRYKDY</sequence>
<reference evidence="1 2" key="1">
    <citation type="submission" date="2011-02" db="EMBL/GenBank/DDBJ databases">
        <title>The Genome Sequence of Sphaeroforma arctica JP610.</title>
        <authorList>
            <consortium name="The Broad Institute Genome Sequencing Platform"/>
            <person name="Russ C."/>
            <person name="Cuomo C."/>
            <person name="Young S.K."/>
            <person name="Zeng Q."/>
            <person name="Gargeya S."/>
            <person name="Alvarado L."/>
            <person name="Berlin A."/>
            <person name="Chapman S.B."/>
            <person name="Chen Z."/>
            <person name="Freedman E."/>
            <person name="Gellesch M."/>
            <person name="Goldberg J."/>
            <person name="Griggs A."/>
            <person name="Gujja S."/>
            <person name="Heilman E."/>
            <person name="Heiman D."/>
            <person name="Howarth C."/>
            <person name="Mehta T."/>
            <person name="Neiman D."/>
            <person name="Pearson M."/>
            <person name="Roberts A."/>
            <person name="Saif S."/>
            <person name="Shea T."/>
            <person name="Shenoy N."/>
            <person name="Sisk P."/>
            <person name="Stolte C."/>
            <person name="Sykes S."/>
            <person name="White J."/>
            <person name="Yandava C."/>
            <person name="Burger G."/>
            <person name="Gray M.W."/>
            <person name="Holland P.W.H."/>
            <person name="King N."/>
            <person name="Lang F.B.F."/>
            <person name="Roger A.J."/>
            <person name="Ruiz-Trillo I."/>
            <person name="Haas B."/>
            <person name="Nusbaum C."/>
            <person name="Birren B."/>
        </authorList>
    </citation>
    <scope>NUCLEOTIDE SEQUENCE [LARGE SCALE GENOMIC DNA]</scope>
    <source>
        <strain evidence="1 2">JP610</strain>
    </source>
</reference>
<dbReference type="GeneID" id="25902684"/>
<dbReference type="AlphaFoldDB" id="A0A0L0G9T0"/>
<keyword evidence="2" id="KW-1185">Reference proteome</keyword>
<dbReference type="RefSeq" id="XP_014159561.1">
    <property type="nucleotide sequence ID" value="XM_014304086.1"/>
</dbReference>
<name>A0A0L0G9T0_9EUKA</name>
<dbReference type="Proteomes" id="UP000054560">
    <property type="component" value="Unassembled WGS sequence"/>
</dbReference>
<proteinExistence type="predicted"/>
<organism evidence="1 2">
    <name type="scientific">Sphaeroforma arctica JP610</name>
    <dbReference type="NCBI Taxonomy" id="667725"/>
    <lineage>
        <taxon>Eukaryota</taxon>
        <taxon>Ichthyosporea</taxon>
        <taxon>Ichthyophonida</taxon>
        <taxon>Sphaeroforma</taxon>
    </lineage>
</organism>
<gene>
    <name evidence="1" type="ORF">SARC_02180</name>
</gene>
<dbReference type="EMBL" id="KQ241691">
    <property type="protein sequence ID" value="KNC85659.1"/>
    <property type="molecule type" value="Genomic_DNA"/>
</dbReference>
<evidence type="ECO:0000313" key="1">
    <source>
        <dbReference type="EMBL" id="KNC85659.1"/>
    </source>
</evidence>
<accession>A0A0L0G9T0</accession>
<protein>
    <submittedName>
        <fullName evidence="1">Uncharacterized protein</fullName>
    </submittedName>
</protein>